<feature type="domain" description="Agenet" evidence="1">
    <location>
        <begin position="62"/>
        <end position="118"/>
    </location>
</feature>
<evidence type="ECO:0000313" key="3">
    <source>
        <dbReference type="Proteomes" id="UP000237347"/>
    </source>
</evidence>
<name>A0AAW0IE39_QUESU</name>
<evidence type="ECO:0000259" key="1">
    <source>
        <dbReference type="SMART" id="SM00743"/>
    </source>
</evidence>
<dbReference type="AlphaFoldDB" id="A0AAW0IE39"/>
<dbReference type="Pfam" id="PF05641">
    <property type="entry name" value="Agenet"/>
    <property type="match status" value="2"/>
</dbReference>
<reference evidence="2 3" key="1">
    <citation type="journal article" date="2018" name="Sci. Data">
        <title>The draft genome sequence of cork oak.</title>
        <authorList>
            <person name="Ramos A.M."/>
            <person name="Usie A."/>
            <person name="Barbosa P."/>
            <person name="Barros P.M."/>
            <person name="Capote T."/>
            <person name="Chaves I."/>
            <person name="Simoes F."/>
            <person name="Abreu I."/>
            <person name="Carrasquinho I."/>
            <person name="Faro C."/>
            <person name="Guimaraes J.B."/>
            <person name="Mendonca D."/>
            <person name="Nobrega F."/>
            <person name="Rodrigues L."/>
            <person name="Saibo N.J.M."/>
            <person name="Varela M.C."/>
            <person name="Egas C."/>
            <person name="Matos J."/>
            <person name="Miguel C.M."/>
            <person name="Oliveira M.M."/>
            <person name="Ricardo C.P."/>
            <person name="Goncalves S."/>
        </authorList>
    </citation>
    <scope>NUCLEOTIDE SEQUENCE [LARGE SCALE GENOMIC DNA]</scope>
    <source>
        <strain evidence="3">cv. HL8</strain>
    </source>
</reference>
<organism evidence="2 3">
    <name type="scientific">Quercus suber</name>
    <name type="common">Cork oak</name>
    <dbReference type="NCBI Taxonomy" id="58331"/>
    <lineage>
        <taxon>Eukaryota</taxon>
        <taxon>Viridiplantae</taxon>
        <taxon>Streptophyta</taxon>
        <taxon>Embryophyta</taxon>
        <taxon>Tracheophyta</taxon>
        <taxon>Spermatophyta</taxon>
        <taxon>Magnoliopsida</taxon>
        <taxon>eudicotyledons</taxon>
        <taxon>Gunneridae</taxon>
        <taxon>Pentapetalae</taxon>
        <taxon>rosids</taxon>
        <taxon>fabids</taxon>
        <taxon>Fagales</taxon>
        <taxon>Fagaceae</taxon>
        <taxon>Quercus</taxon>
    </lineage>
</organism>
<evidence type="ECO:0000313" key="2">
    <source>
        <dbReference type="EMBL" id="KAK7812557.1"/>
    </source>
</evidence>
<dbReference type="CDD" id="cd20405">
    <property type="entry name" value="Tudor_Agenet_AtDUF_rpt1_3"/>
    <property type="match status" value="1"/>
</dbReference>
<feature type="domain" description="Agenet" evidence="1">
    <location>
        <begin position="1"/>
        <end position="60"/>
    </location>
</feature>
<comment type="caution">
    <text evidence="2">The sequence shown here is derived from an EMBL/GenBank/DDBJ whole genome shotgun (WGS) entry which is preliminary data.</text>
</comment>
<dbReference type="PANTHER" id="PTHR31917:SF148">
    <property type="entry name" value="DUF724 DOMAIN-CONTAINING PROTEIN 2"/>
    <property type="match status" value="1"/>
</dbReference>
<dbReference type="Proteomes" id="UP000237347">
    <property type="component" value="Unassembled WGS sequence"/>
</dbReference>
<protein>
    <submittedName>
        <fullName evidence="2">Duf724 domain-containing protein 3</fullName>
    </submittedName>
</protein>
<dbReference type="InterPro" id="IPR008395">
    <property type="entry name" value="Agenet-like_dom"/>
</dbReference>
<dbReference type="SMART" id="SM00743">
    <property type="entry name" value="Agenet"/>
    <property type="match status" value="3"/>
</dbReference>
<dbReference type="InterPro" id="IPR014002">
    <property type="entry name" value="Agenet_dom_plant"/>
</dbReference>
<proteinExistence type="predicted"/>
<keyword evidence="3" id="KW-1185">Reference proteome</keyword>
<accession>A0AAW0IE39</accession>
<gene>
    <name evidence="2" type="primary">DUF3_3</name>
    <name evidence="2" type="ORF">CFP56_007579</name>
</gene>
<dbReference type="EMBL" id="PKMF04001476">
    <property type="protein sequence ID" value="KAK7812557.1"/>
    <property type="molecule type" value="Genomic_DNA"/>
</dbReference>
<dbReference type="CDD" id="cd20406">
    <property type="entry name" value="Tudor_Agenet_AtDUF_rpt2_4"/>
    <property type="match status" value="1"/>
</dbReference>
<dbReference type="PANTHER" id="PTHR31917">
    <property type="entry name" value="AGENET DOMAIN-CONTAINING PROTEIN-RELATED"/>
    <property type="match status" value="1"/>
</dbReference>
<feature type="domain" description="Agenet" evidence="1">
    <location>
        <begin position="121"/>
        <end position="189"/>
    </location>
</feature>
<sequence>MVFSKGFVGSYYAAIVSVIKNYGNEYAVQYKNLVVEDDQSCPLIETVGANELRPRPPKVLAIGFHALDVVDVFDNDSWWVGKISRRKGSDSYYVFFDAYGVEISYPSFRLRPHLEWVSGKWISSKGDKMEVCSKQEGFVGSYYAATVIKNYGNEYAVQYKNLVAEDDQSRPLIVTVGGNELRLRPPKVLATGFHALDVVDVFDNDGWWVGKISFL</sequence>